<accession>A0A4D8S4U1</accession>
<keyword evidence="2" id="KW-1185">Reference proteome</keyword>
<dbReference type="AlphaFoldDB" id="A0A4D8S4U1"/>
<dbReference type="EMBL" id="CP031156">
    <property type="protein sequence ID" value="QCO30599.1"/>
    <property type="molecule type" value="Genomic_DNA"/>
</dbReference>
<reference evidence="1 2" key="1">
    <citation type="submission" date="2018-07" db="EMBL/GenBank/DDBJ databases">
        <title>Complete Genome Sequences of Extremely Thermoacidophilic, Metal-Mobilizing Type-Strain Members of the Archaeal Family Sulfolobaceae: Acidianus brierleyi DSM-1651T, Acidianus sulfidivorans DSM-18786T, Metallosphaera hakonensis DSM-7519T, and Metallosphaera prunae DSM-10039T.</title>
        <authorList>
            <person name="Counts J.A."/>
            <person name="Kelly R.M."/>
        </authorList>
    </citation>
    <scope>NUCLEOTIDE SEQUENCE [LARGE SCALE GENOMIC DNA]</scope>
    <source>
        <strain evidence="1 2">Ron 12/II</strain>
    </source>
</reference>
<gene>
    <name evidence="1" type="ORF">DFR88_08970</name>
</gene>
<protein>
    <recommendedName>
        <fullName evidence="3">Transposase</fullName>
    </recommendedName>
</protein>
<evidence type="ECO:0000313" key="2">
    <source>
        <dbReference type="Proteomes" id="UP000298568"/>
    </source>
</evidence>
<dbReference type="RefSeq" id="WP_144418785.1">
    <property type="nucleotide sequence ID" value="NZ_CP031156.1"/>
</dbReference>
<dbReference type="GeneID" id="96768093"/>
<evidence type="ECO:0000313" key="1">
    <source>
        <dbReference type="EMBL" id="QCO30599.1"/>
    </source>
</evidence>
<evidence type="ECO:0008006" key="3">
    <source>
        <dbReference type="Google" id="ProtNLM"/>
    </source>
</evidence>
<dbReference type="KEGG" id="mpru:DFR88_08970"/>
<name>A0A4D8S4U1_METPR</name>
<sequence>MSALFPSSSHQLCLVHLARNLVRALPEDVGKRAIDLMSEAREKD</sequence>
<organism evidence="1 2">
    <name type="scientific">Metallosphaera prunae</name>
    <dbReference type="NCBI Taxonomy" id="47304"/>
    <lineage>
        <taxon>Archaea</taxon>
        <taxon>Thermoproteota</taxon>
        <taxon>Thermoprotei</taxon>
        <taxon>Sulfolobales</taxon>
        <taxon>Sulfolobaceae</taxon>
        <taxon>Metallosphaera</taxon>
    </lineage>
</organism>
<proteinExistence type="predicted"/>
<dbReference type="Proteomes" id="UP000298568">
    <property type="component" value="Chromosome"/>
</dbReference>